<accession>A0A5D4KF98</accession>
<proteinExistence type="predicted"/>
<dbReference type="RefSeq" id="WP_148946165.1">
    <property type="nucleotide sequence ID" value="NZ_VTEH01000004.1"/>
</dbReference>
<dbReference type="InterPro" id="IPR037208">
    <property type="entry name" value="Spo0E-like_sf"/>
</dbReference>
<dbReference type="InterPro" id="IPR018540">
    <property type="entry name" value="Spo0E-like"/>
</dbReference>
<dbReference type="Gene3D" id="4.10.280.10">
    <property type="entry name" value="Helix-loop-helix DNA-binding domain"/>
    <property type="match status" value="1"/>
</dbReference>
<evidence type="ECO:0000313" key="1">
    <source>
        <dbReference type="EMBL" id="TYR75948.1"/>
    </source>
</evidence>
<dbReference type="EMBL" id="VTEH01000004">
    <property type="protein sequence ID" value="TYR75948.1"/>
    <property type="molecule type" value="Genomic_DNA"/>
</dbReference>
<dbReference type="SUPFAM" id="SSF140500">
    <property type="entry name" value="BAS1536-like"/>
    <property type="match status" value="1"/>
</dbReference>
<dbReference type="Pfam" id="PF09388">
    <property type="entry name" value="SpoOE-like"/>
    <property type="match status" value="1"/>
</dbReference>
<evidence type="ECO:0000313" key="2">
    <source>
        <dbReference type="Proteomes" id="UP000323317"/>
    </source>
</evidence>
<dbReference type="GO" id="GO:0046983">
    <property type="term" value="F:protein dimerization activity"/>
    <property type="evidence" value="ECO:0007669"/>
    <property type="project" value="InterPro"/>
</dbReference>
<dbReference type="InterPro" id="IPR036638">
    <property type="entry name" value="HLH_DNA-bd_sf"/>
</dbReference>
<comment type="caution">
    <text evidence="1">The sequence shown here is derived from an EMBL/GenBank/DDBJ whole genome shotgun (WGS) entry which is preliminary data.</text>
</comment>
<dbReference type="AlphaFoldDB" id="A0A5D4KF98"/>
<gene>
    <name evidence="1" type="ORF">FZC79_07225</name>
</gene>
<name>A0A5D4KF98_9BACI</name>
<dbReference type="GO" id="GO:0043937">
    <property type="term" value="P:regulation of sporulation"/>
    <property type="evidence" value="ECO:0007669"/>
    <property type="project" value="InterPro"/>
</dbReference>
<dbReference type="Proteomes" id="UP000323317">
    <property type="component" value="Unassembled WGS sequence"/>
</dbReference>
<sequence>MVGVSHEEQVEYSRNKMIFAIRSYGMTSAEAIKASQELDEVLNSIQVVPANADIREKEEKIVTVTSRNLSNL</sequence>
<organism evidence="1 2">
    <name type="scientific">Rossellomorea vietnamensis</name>
    <dbReference type="NCBI Taxonomy" id="218284"/>
    <lineage>
        <taxon>Bacteria</taxon>
        <taxon>Bacillati</taxon>
        <taxon>Bacillota</taxon>
        <taxon>Bacilli</taxon>
        <taxon>Bacillales</taxon>
        <taxon>Bacillaceae</taxon>
        <taxon>Rossellomorea</taxon>
    </lineage>
</organism>
<reference evidence="1 2" key="1">
    <citation type="submission" date="2019-08" db="EMBL/GenBank/DDBJ databases">
        <title>Bacillus genomes from the desert of Cuatro Cienegas, Coahuila.</title>
        <authorList>
            <person name="Olmedo-Alvarez G."/>
        </authorList>
    </citation>
    <scope>NUCLEOTIDE SEQUENCE [LARGE SCALE GENOMIC DNA]</scope>
    <source>
        <strain evidence="1 2">CH40_1T</strain>
    </source>
</reference>
<protein>
    <submittedName>
        <fullName evidence="1">Aspartyl-phosphate phosphatase Spo0E family protein</fullName>
    </submittedName>
</protein>